<reference evidence="2" key="1">
    <citation type="submission" date="2015-04" db="UniProtKB">
        <authorList>
            <consortium name="EnsemblPlants"/>
        </authorList>
    </citation>
    <scope>IDENTIFICATION</scope>
</reference>
<keyword evidence="3" id="KW-1185">Reference proteome</keyword>
<feature type="compositionally biased region" description="Basic residues" evidence="1">
    <location>
        <begin position="1"/>
        <end position="12"/>
    </location>
</feature>
<dbReference type="HOGENOM" id="CLU_2945768_0_0_1"/>
<dbReference type="EnsemblPlants" id="OPUNC04G25290.1">
    <property type="protein sequence ID" value="OPUNC04G25290.1"/>
    <property type="gene ID" value="OPUNC04G25290"/>
</dbReference>
<dbReference type="Gramene" id="OPUNC04G25280.1">
    <property type="protein sequence ID" value="OPUNC04G25280.1"/>
    <property type="gene ID" value="OPUNC04G25280"/>
</dbReference>
<evidence type="ECO:0000256" key="1">
    <source>
        <dbReference type="SAM" id="MobiDB-lite"/>
    </source>
</evidence>
<dbReference type="Proteomes" id="UP000026962">
    <property type="component" value="Chromosome 4"/>
</dbReference>
<dbReference type="Gramene" id="OPUNC04G25290.1">
    <property type="protein sequence ID" value="OPUNC04G25290.1"/>
    <property type="gene ID" value="OPUNC04G25290"/>
</dbReference>
<proteinExistence type="predicted"/>
<reference evidence="2" key="2">
    <citation type="submission" date="2018-05" db="EMBL/GenBank/DDBJ databases">
        <title>OpunRS2 (Oryza punctata Reference Sequence Version 2).</title>
        <authorList>
            <person name="Zhang J."/>
            <person name="Kudrna D."/>
            <person name="Lee S."/>
            <person name="Talag J."/>
            <person name="Welchert J."/>
            <person name="Wing R.A."/>
        </authorList>
    </citation>
    <scope>NUCLEOTIDE SEQUENCE [LARGE SCALE GENOMIC DNA]</scope>
</reference>
<name>A0A0E0KW40_ORYPU</name>
<evidence type="ECO:0000313" key="3">
    <source>
        <dbReference type="Proteomes" id="UP000026962"/>
    </source>
</evidence>
<organism evidence="2">
    <name type="scientific">Oryza punctata</name>
    <name type="common">Red rice</name>
    <dbReference type="NCBI Taxonomy" id="4537"/>
    <lineage>
        <taxon>Eukaryota</taxon>
        <taxon>Viridiplantae</taxon>
        <taxon>Streptophyta</taxon>
        <taxon>Embryophyta</taxon>
        <taxon>Tracheophyta</taxon>
        <taxon>Spermatophyta</taxon>
        <taxon>Magnoliopsida</taxon>
        <taxon>Liliopsida</taxon>
        <taxon>Poales</taxon>
        <taxon>Poaceae</taxon>
        <taxon>BOP clade</taxon>
        <taxon>Oryzoideae</taxon>
        <taxon>Oryzeae</taxon>
        <taxon>Oryzinae</taxon>
        <taxon>Oryza</taxon>
    </lineage>
</organism>
<protein>
    <submittedName>
        <fullName evidence="2">Uncharacterized protein</fullName>
    </submittedName>
</protein>
<dbReference type="AlphaFoldDB" id="A0A0E0KW40"/>
<evidence type="ECO:0000313" key="2">
    <source>
        <dbReference type="EnsemblPlants" id="OPUNC04G25290.1"/>
    </source>
</evidence>
<accession>A0A0E0KW40</accession>
<sequence>MGRRRAAGRHTHARADARRRAIRQQARRGTASRKQPTAGKAAQQQQAADIKGKTFILIVY</sequence>
<feature type="region of interest" description="Disordered" evidence="1">
    <location>
        <begin position="1"/>
        <end position="48"/>
    </location>
</feature>
<dbReference type="EnsemblPlants" id="OPUNC04G25280.1">
    <property type="protein sequence ID" value="OPUNC04G25280.1"/>
    <property type="gene ID" value="OPUNC04G25280"/>
</dbReference>